<dbReference type="GO" id="GO:0016787">
    <property type="term" value="F:hydrolase activity"/>
    <property type="evidence" value="ECO:0007669"/>
    <property type="project" value="UniProtKB-KW"/>
</dbReference>
<sequence>MSFIDIPAAVDKFPLVGTLFDCPGKSGRASPAKVCIIANATGISQAFYAQFARYLADQGFLTITFDYRYTGLSFFSGSDGGIRMEPLNQADKVKILKQHPDVSLETWGRRDIAGVIQYAHQRFQGSKLYYIGHSLGCHVLPLVDQPTLATLHKVLFVSATNPYTGDYTDPEMSRAGWKAMNEFVASNGYFDGRAFGMGGLLPAAALQMWSRWTGFRHYAAGDPEFAAQFRRFTTPFTSFGFSDDVQVRMSPQTVINWCKALSRAPSTLYMFDAAAMNLKLGHNDAFRERNKPFWEQAFLRWLKDERVEGAVPELVLGVSQL</sequence>
<dbReference type="InterPro" id="IPR017208">
    <property type="entry name" value="UCP037442_abhydr"/>
</dbReference>
<comment type="caution">
    <text evidence="2">The sequence shown here is derived from an EMBL/GenBank/DDBJ whole genome shotgun (WGS) entry which is preliminary data.</text>
</comment>
<keyword evidence="3" id="KW-1185">Reference proteome</keyword>
<accession>A0A1Y2FQ91</accession>
<dbReference type="RefSeq" id="XP_040727320.1">
    <property type="nucleotide sequence ID" value="XM_040868651.1"/>
</dbReference>
<protein>
    <submittedName>
        <fullName evidence="2">Alpha/Beta hydrolase protein</fullName>
    </submittedName>
</protein>
<dbReference type="InterPro" id="IPR000073">
    <property type="entry name" value="AB_hydrolase_1"/>
</dbReference>
<dbReference type="GeneID" id="63785250"/>
<dbReference type="PIRSF" id="PIRSF037442">
    <property type="entry name" value="UCP037442_abhydr"/>
    <property type="match status" value="1"/>
</dbReference>
<evidence type="ECO:0000313" key="2">
    <source>
        <dbReference type="EMBL" id="ORY86138.1"/>
    </source>
</evidence>
<dbReference type="Pfam" id="PF00561">
    <property type="entry name" value="Abhydrolase_1"/>
    <property type="match status" value="1"/>
</dbReference>
<organism evidence="2 3">
    <name type="scientific">Protomyces lactucae-debilis</name>
    <dbReference type="NCBI Taxonomy" id="2754530"/>
    <lineage>
        <taxon>Eukaryota</taxon>
        <taxon>Fungi</taxon>
        <taxon>Dikarya</taxon>
        <taxon>Ascomycota</taxon>
        <taxon>Taphrinomycotina</taxon>
        <taxon>Taphrinomycetes</taxon>
        <taxon>Taphrinales</taxon>
        <taxon>Protomycetaceae</taxon>
        <taxon>Protomyces</taxon>
    </lineage>
</organism>
<gene>
    <name evidence="2" type="ORF">BCR37DRAFT_376686</name>
</gene>
<dbReference type="AlphaFoldDB" id="A0A1Y2FQ91"/>
<dbReference type="InterPro" id="IPR029058">
    <property type="entry name" value="AB_hydrolase_fold"/>
</dbReference>
<reference evidence="2 3" key="1">
    <citation type="submission" date="2016-07" db="EMBL/GenBank/DDBJ databases">
        <title>Pervasive Adenine N6-methylation of Active Genes in Fungi.</title>
        <authorList>
            <consortium name="DOE Joint Genome Institute"/>
            <person name="Mondo S.J."/>
            <person name="Dannebaum R.O."/>
            <person name="Kuo R.C."/>
            <person name="Labutti K."/>
            <person name="Haridas S."/>
            <person name="Kuo A."/>
            <person name="Salamov A."/>
            <person name="Ahrendt S.R."/>
            <person name="Lipzen A."/>
            <person name="Sullivan W."/>
            <person name="Andreopoulos W.B."/>
            <person name="Clum A."/>
            <person name="Lindquist E."/>
            <person name="Daum C."/>
            <person name="Ramamoorthy G.K."/>
            <person name="Gryganskyi A."/>
            <person name="Culley D."/>
            <person name="Magnuson J.K."/>
            <person name="James T.Y."/>
            <person name="O'Malley M.A."/>
            <person name="Stajich J.E."/>
            <person name="Spatafora J.W."/>
            <person name="Visel A."/>
            <person name="Grigoriev I.V."/>
        </authorList>
    </citation>
    <scope>NUCLEOTIDE SEQUENCE [LARGE SCALE GENOMIC DNA]</scope>
    <source>
        <strain evidence="2 3">12-1054</strain>
    </source>
</reference>
<keyword evidence="2" id="KW-0378">Hydrolase</keyword>
<proteinExistence type="predicted"/>
<dbReference type="EMBL" id="MCFI01000003">
    <property type="protein sequence ID" value="ORY86138.1"/>
    <property type="molecule type" value="Genomic_DNA"/>
</dbReference>
<dbReference type="SUPFAM" id="SSF53474">
    <property type="entry name" value="alpha/beta-Hydrolases"/>
    <property type="match status" value="1"/>
</dbReference>
<evidence type="ECO:0000259" key="1">
    <source>
        <dbReference type="Pfam" id="PF00561"/>
    </source>
</evidence>
<evidence type="ECO:0000313" key="3">
    <source>
        <dbReference type="Proteomes" id="UP000193685"/>
    </source>
</evidence>
<dbReference type="OrthoDB" id="3238911at2759"/>
<feature type="domain" description="AB hydrolase-1" evidence="1">
    <location>
        <begin position="42"/>
        <end position="137"/>
    </location>
</feature>
<name>A0A1Y2FQ91_PROLT</name>
<dbReference type="Gene3D" id="3.40.50.1820">
    <property type="entry name" value="alpha/beta hydrolase"/>
    <property type="match status" value="1"/>
</dbReference>
<dbReference type="Proteomes" id="UP000193685">
    <property type="component" value="Unassembled WGS sequence"/>
</dbReference>